<feature type="domain" description="Dienelactone hydrolase" evidence="2">
    <location>
        <begin position="208"/>
        <end position="279"/>
    </location>
</feature>
<dbReference type="Pfam" id="PF01738">
    <property type="entry name" value="DLH"/>
    <property type="match status" value="1"/>
</dbReference>
<dbReference type="InterPro" id="IPR002925">
    <property type="entry name" value="Dienelactn_hydro"/>
</dbReference>
<dbReference type="InterPro" id="IPR050300">
    <property type="entry name" value="GDXG_lipolytic_enzyme"/>
</dbReference>
<dbReference type="InterPro" id="IPR029058">
    <property type="entry name" value="AB_hydrolase_fold"/>
</dbReference>
<dbReference type="Gene3D" id="3.40.50.1820">
    <property type="entry name" value="alpha/beta hydrolase"/>
    <property type="match status" value="1"/>
</dbReference>
<dbReference type="GO" id="GO:0016787">
    <property type="term" value="F:hydrolase activity"/>
    <property type="evidence" value="ECO:0007669"/>
    <property type="project" value="UniProtKB-KW"/>
</dbReference>
<name>A0A0B2C442_9SPHN</name>
<dbReference type="OrthoDB" id="7840506at2"/>
<keyword evidence="1" id="KW-0378">Hydrolase</keyword>
<comment type="caution">
    <text evidence="3">The sequence shown here is derived from an EMBL/GenBank/DDBJ whole genome shotgun (WGS) entry which is preliminary data.</text>
</comment>
<keyword evidence="4" id="KW-1185">Reference proteome</keyword>
<dbReference type="AlphaFoldDB" id="A0A0B2C442"/>
<dbReference type="STRING" id="1572751.PK98_04225"/>
<proteinExistence type="predicted"/>
<dbReference type="SUPFAM" id="SSF53474">
    <property type="entry name" value="alpha/beta-Hydrolases"/>
    <property type="match status" value="1"/>
</dbReference>
<organism evidence="3 4">
    <name type="scientific">Croceibacterium mercuriale</name>
    <dbReference type="NCBI Taxonomy" id="1572751"/>
    <lineage>
        <taxon>Bacteria</taxon>
        <taxon>Pseudomonadati</taxon>
        <taxon>Pseudomonadota</taxon>
        <taxon>Alphaproteobacteria</taxon>
        <taxon>Sphingomonadales</taxon>
        <taxon>Erythrobacteraceae</taxon>
        <taxon>Croceibacterium</taxon>
    </lineage>
</organism>
<sequence length="279" mass="29483">MLGADAAWPVWDGEAPAGAFTLQDGAATPEQAVVAAVAHPVLLGFTPAQPNGRAMLVLGGGGYTALMAGREGVAVARWLTGLGYHAYVLIHRFPDADHGPAAPLDDARQAMRLIRGMGQAELGVVGLSSGGHLAACLAADYPAEWTERTGPHAEHDTRPDVLVIGYAPISTNAAGRTIIADKPPLPPVEKQAMYDRLQPDAQLRAGPPPCFITYAGNDPVVPVENARRLHAAWERAGANAELHVFADAPHGFALDTQDLPVAIWPQLCEAWLRQVGFLK</sequence>
<dbReference type="PANTHER" id="PTHR48081:SF6">
    <property type="entry name" value="PEPTIDASE S9 PROLYL OLIGOPEPTIDASE CATALYTIC DOMAIN-CONTAINING PROTEIN"/>
    <property type="match status" value="1"/>
</dbReference>
<reference evidence="3 4" key="1">
    <citation type="submission" date="2014-11" db="EMBL/GenBank/DDBJ databases">
        <title>Draft genome sequence of Kirrobacter mercurialis.</title>
        <authorList>
            <person name="Coil D.A."/>
            <person name="Eisen J.A."/>
        </authorList>
    </citation>
    <scope>NUCLEOTIDE SEQUENCE [LARGE SCALE GENOMIC DNA]</scope>
    <source>
        <strain evidence="3 4">Coronado</strain>
    </source>
</reference>
<evidence type="ECO:0000313" key="4">
    <source>
        <dbReference type="Proteomes" id="UP000030988"/>
    </source>
</evidence>
<dbReference type="PANTHER" id="PTHR48081">
    <property type="entry name" value="AB HYDROLASE SUPERFAMILY PROTEIN C4A8.06C"/>
    <property type="match status" value="1"/>
</dbReference>
<dbReference type="Proteomes" id="UP000030988">
    <property type="component" value="Unassembled WGS sequence"/>
</dbReference>
<accession>A0A0B2C442</accession>
<dbReference type="EMBL" id="JTDN01000001">
    <property type="protein sequence ID" value="KHL26731.1"/>
    <property type="molecule type" value="Genomic_DNA"/>
</dbReference>
<evidence type="ECO:0000256" key="1">
    <source>
        <dbReference type="ARBA" id="ARBA00022801"/>
    </source>
</evidence>
<protein>
    <submittedName>
        <fullName evidence="3">Esterase</fullName>
    </submittedName>
</protein>
<gene>
    <name evidence="3" type="ORF">PK98_04225</name>
</gene>
<evidence type="ECO:0000313" key="3">
    <source>
        <dbReference type="EMBL" id="KHL26731.1"/>
    </source>
</evidence>
<evidence type="ECO:0000259" key="2">
    <source>
        <dbReference type="Pfam" id="PF01738"/>
    </source>
</evidence>